<feature type="region of interest" description="Disordered" evidence="1">
    <location>
        <begin position="1"/>
        <end position="22"/>
    </location>
</feature>
<evidence type="ECO:0000256" key="1">
    <source>
        <dbReference type="SAM" id="MobiDB-lite"/>
    </source>
</evidence>
<evidence type="ECO:0008006" key="4">
    <source>
        <dbReference type="Google" id="ProtNLM"/>
    </source>
</evidence>
<reference evidence="2 3" key="1">
    <citation type="submission" date="2023-01" db="EMBL/GenBank/DDBJ databases">
        <title>Characterization of estradiol degrading bacteria Microbacterium sp. MZT7 and reveal degrading genes through genome analysis.</title>
        <authorList>
            <person name="Hao P."/>
            <person name="Gao Y."/>
        </authorList>
    </citation>
    <scope>NUCLEOTIDE SEQUENCE [LARGE SCALE GENOMIC DNA]</scope>
    <source>
        <strain evidence="2 3">MZT7</strain>
    </source>
</reference>
<dbReference type="RefSeq" id="WP_231820043.1">
    <property type="nucleotide sequence ID" value="NZ_CP082781.1"/>
</dbReference>
<proteinExistence type="predicted"/>
<dbReference type="Proteomes" id="UP001199642">
    <property type="component" value="Chromosome"/>
</dbReference>
<keyword evidence="3" id="KW-1185">Reference proteome</keyword>
<sequence length="182" mass="19844">MPEQLDSFATATDMSDRTQGQVTAASHPFLERELEAATQDIRDFCGWHIAPARQVEYRRTGRLPDDVWLPAMEVQSIDSVTIDGTAWTDVAVQRVEFDRDTGWTNLTGRSVIVKYTAGFKKTPPNLLTATLEMAAAALGTSMGWTREQAAGVSVDYGRAGGGIDPDSPGGRRLAAYRIGRLP</sequence>
<organism evidence="2 3">
    <name type="scientific">Microbacterium resistens</name>
    <dbReference type="NCBI Taxonomy" id="156977"/>
    <lineage>
        <taxon>Bacteria</taxon>
        <taxon>Bacillati</taxon>
        <taxon>Actinomycetota</taxon>
        <taxon>Actinomycetes</taxon>
        <taxon>Micrococcales</taxon>
        <taxon>Microbacteriaceae</taxon>
        <taxon>Microbacterium</taxon>
    </lineage>
</organism>
<protein>
    <recommendedName>
        <fullName evidence="4">Head-to-tail adaptor</fullName>
    </recommendedName>
</protein>
<feature type="compositionally biased region" description="Polar residues" evidence="1">
    <location>
        <begin position="7"/>
        <end position="22"/>
    </location>
</feature>
<accession>A0ABY3RQK5</accession>
<gene>
    <name evidence="2" type="ORF">K8F61_17125</name>
</gene>
<name>A0ABY3RQK5_9MICO</name>
<dbReference type="EMBL" id="CP082781">
    <property type="protein sequence ID" value="UGS26327.1"/>
    <property type="molecule type" value="Genomic_DNA"/>
</dbReference>
<evidence type="ECO:0000313" key="2">
    <source>
        <dbReference type="EMBL" id="UGS26327.1"/>
    </source>
</evidence>
<evidence type="ECO:0000313" key="3">
    <source>
        <dbReference type="Proteomes" id="UP001199642"/>
    </source>
</evidence>